<keyword evidence="3" id="KW-1185">Reference proteome</keyword>
<gene>
    <name evidence="2" type="ORF">CRENBAI_007772</name>
</gene>
<organism evidence="2 3">
    <name type="scientific">Crenichthys baileyi</name>
    <name type="common">White River springfish</name>
    <dbReference type="NCBI Taxonomy" id="28760"/>
    <lineage>
        <taxon>Eukaryota</taxon>
        <taxon>Metazoa</taxon>
        <taxon>Chordata</taxon>
        <taxon>Craniata</taxon>
        <taxon>Vertebrata</taxon>
        <taxon>Euteleostomi</taxon>
        <taxon>Actinopterygii</taxon>
        <taxon>Neopterygii</taxon>
        <taxon>Teleostei</taxon>
        <taxon>Neoteleostei</taxon>
        <taxon>Acanthomorphata</taxon>
        <taxon>Ovalentaria</taxon>
        <taxon>Atherinomorphae</taxon>
        <taxon>Cyprinodontiformes</taxon>
        <taxon>Goodeidae</taxon>
        <taxon>Crenichthys</taxon>
    </lineage>
</organism>
<dbReference type="Proteomes" id="UP001311232">
    <property type="component" value="Unassembled WGS sequence"/>
</dbReference>
<feature type="region of interest" description="Disordered" evidence="1">
    <location>
        <begin position="1"/>
        <end position="114"/>
    </location>
</feature>
<dbReference type="AlphaFoldDB" id="A0AAV9RLW5"/>
<accession>A0AAV9RLW5</accession>
<protein>
    <submittedName>
        <fullName evidence="2">Uncharacterized protein</fullName>
    </submittedName>
</protein>
<comment type="caution">
    <text evidence="2">The sequence shown here is derived from an EMBL/GenBank/DDBJ whole genome shotgun (WGS) entry which is preliminary data.</text>
</comment>
<evidence type="ECO:0000313" key="2">
    <source>
        <dbReference type="EMBL" id="KAK5609966.1"/>
    </source>
</evidence>
<name>A0AAV9RLW5_9TELE</name>
<proteinExistence type="predicted"/>
<dbReference type="EMBL" id="JAHHUM010001731">
    <property type="protein sequence ID" value="KAK5609966.1"/>
    <property type="molecule type" value="Genomic_DNA"/>
</dbReference>
<evidence type="ECO:0000256" key="1">
    <source>
        <dbReference type="SAM" id="MobiDB-lite"/>
    </source>
</evidence>
<reference evidence="2 3" key="1">
    <citation type="submission" date="2021-06" db="EMBL/GenBank/DDBJ databases">
        <authorList>
            <person name="Palmer J.M."/>
        </authorList>
    </citation>
    <scope>NUCLEOTIDE SEQUENCE [LARGE SCALE GENOMIC DNA]</scope>
    <source>
        <strain evidence="2 3">MEX-2019</strain>
        <tissue evidence="2">Muscle</tissue>
    </source>
</reference>
<evidence type="ECO:0000313" key="3">
    <source>
        <dbReference type="Proteomes" id="UP001311232"/>
    </source>
</evidence>
<feature type="compositionally biased region" description="Basic and acidic residues" evidence="1">
    <location>
        <begin position="55"/>
        <end position="72"/>
    </location>
</feature>
<sequence>MLLIEPRAHTKPQQQNRLAPSRGDRPALQDMARVTTQTTTPAPCQAPFAPPAPAEAREPPEIPKDNTRETQHSRRPPSQRDLSLGEPRPWQAEESPSRTKTTEESFILKQQQFQ</sequence>